<dbReference type="PANTHER" id="PTHR30001">
    <property type="entry name" value="RIBONUCLEASE"/>
    <property type="match status" value="1"/>
</dbReference>
<evidence type="ECO:0000256" key="12">
    <source>
        <dbReference type="ARBA" id="ARBA00022884"/>
    </source>
</evidence>
<dbReference type="Gene3D" id="2.40.50.140">
    <property type="entry name" value="Nucleic acid-binding proteins"/>
    <property type="match status" value="1"/>
</dbReference>
<sequence>MLDNEPNVGANGPAGDITEQSVQPTRRRRAASRPAGPPPEDPEPAPAQASAPAATQPEAAAPEPAAAQAQVGTPAGEEAPPKRTTRRRAAAKTTAAAAAEAAAAETTGESAEAAAAEAAPAEAAQAAPAKTAKGAATRRGRARRAESAPEEAPEPARSEAPAEEPAAAVEETAEPAAPAKRTRSRRKAVQEEAAPVAAEPVELEPPLDLTTAEAAEVAASLLLTMPADEPLDDEPAGEEVVEEGGRGVFADPFGLTAQERAEVPSVTFQAPAAVFQPLFQAPDPYRAEPVVARPAPAQPVAEEEAEAEEIETAEEPEDDEAEGEEGGSRRRRRRRGGRGRGKTRDLEDSEEEGSADQSEEEEASDSEEEGAGEEGTSRRRRRRRRRSSDEVGETPDDPPNTVVRIRAPRAGRSTSVDEVQSVRGSTRLEAKKQRRREGRELGRRRPPIITESEFLARREAVERVMVVRRTGGRTQIAVLEDDVLVEHYVDREASQSYVGNVYLGKVQNVLPSMEAAFVDIGKGRNAVLYAGEVNFDTAGLEGQPKRIEVALKSGQSVLVQVTKDPMGHKGARLTSQVSLPGRYLVYVPDGSMTGISRKLPDKERTRLKSILKKVMPENAGVIVRTAAEGASEDELGRDVARLSAQWENIQRKAKSASAPELLSAEPDLTVRVVRDVFNEDFTSLVVQGDEVWTTVDEYVRYVAPHLADRLTRWDEDGDVFAAYRIDEQIAKAMERKVWLPSGGSLVIDRTEAMTVVDVNTGKFTGQGGNLEETVTRNNLEAAEEIVRQLRLRDIGGIIVIDFIDMVLESNRDLVLRRLLECLARDRTKHQVAEVTSLGLVQMTRKRVGQGLLEAFSTVCDCCNGRGLHISTEPVEGRPEPRGTQAKMAVEKAVAEKVGKEPAAVAAGDPSGRDTVTDALDDGQAEDSQATQASGRGRRRSRGKAKPAD</sequence>
<evidence type="ECO:0000313" key="18">
    <source>
        <dbReference type="EMBL" id="GIH79461.1"/>
    </source>
</evidence>
<dbReference type="PANTHER" id="PTHR30001:SF0">
    <property type="entry name" value="RIBONUCLEASE G"/>
    <property type="match status" value="1"/>
</dbReference>
<organism evidence="18 19">
    <name type="scientific">Planobispora longispora</name>
    <dbReference type="NCBI Taxonomy" id="28887"/>
    <lineage>
        <taxon>Bacteria</taxon>
        <taxon>Bacillati</taxon>
        <taxon>Actinomycetota</taxon>
        <taxon>Actinomycetes</taxon>
        <taxon>Streptosporangiales</taxon>
        <taxon>Streptosporangiaceae</taxon>
        <taxon>Planobispora</taxon>
    </lineage>
</organism>
<dbReference type="Pfam" id="PF10150">
    <property type="entry name" value="RNase_E_G"/>
    <property type="match status" value="1"/>
</dbReference>
<evidence type="ECO:0000256" key="9">
    <source>
        <dbReference type="ARBA" id="ARBA00022801"/>
    </source>
</evidence>
<feature type="compositionally biased region" description="Low complexity" evidence="16">
    <location>
        <begin position="163"/>
        <end position="179"/>
    </location>
</feature>
<dbReference type="GO" id="GO:0008995">
    <property type="term" value="F:ribonuclease E activity"/>
    <property type="evidence" value="ECO:0007669"/>
    <property type="project" value="UniProtKB-EC"/>
</dbReference>
<feature type="compositionally biased region" description="Low complexity" evidence="16">
    <location>
        <begin position="289"/>
        <end position="300"/>
    </location>
</feature>
<feature type="compositionally biased region" description="Basic and acidic residues" evidence="16">
    <location>
        <begin position="426"/>
        <end position="443"/>
    </location>
</feature>
<dbReference type="RefSeq" id="WP_203893916.1">
    <property type="nucleotide sequence ID" value="NZ_BOOH01000048.1"/>
</dbReference>
<evidence type="ECO:0000256" key="11">
    <source>
        <dbReference type="ARBA" id="ARBA00022842"/>
    </source>
</evidence>
<evidence type="ECO:0000256" key="3">
    <source>
        <dbReference type="ARBA" id="ARBA00004496"/>
    </source>
</evidence>
<evidence type="ECO:0000256" key="2">
    <source>
        <dbReference type="ARBA" id="ARBA00001947"/>
    </source>
</evidence>
<evidence type="ECO:0000256" key="5">
    <source>
        <dbReference type="ARBA" id="ARBA00022490"/>
    </source>
</evidence>
<comment type="caution">
    <text evidence="18">The sequence shown here is derived from an EMBL/GenBank/DDBJ whole genome shotgun (WGS) entry which is preliminary data.</text>
</comment>
<feature type="compositionally biased region" description="Low complexity" evidence="16">
    <location>
        <begin position="91"/>
        <end position="135"/>
    </location>
</feature>
<evidence type="ECO:0000256" key="4">
    <source>
        <dbReference type="ARBA" id="ARBA00005522"/>
    </source>
</evidence>
<feature type="region of interest" description="Disordered" evidence="16">
    <location>
        <begin position="1"/>
        <end position="206"/>
    </location>
</feature>
<evidence type="ECO:0000256" key="1">
    <source>
        <dbReference type="ARBA" id="ARBA00001946"/>
    </source>
</evidence>
<reference evidence="18 19" key="1">
    <citation type="submission" date="2021-01" db="EMBL/GenBank/DDBJ databases">
        <title>Whole genome shotgun sequence of Planobispora longispora NBRC 13918.</title>
        <authorList>
            <person name="Komaki H."/>
            <person name="Tamura T."/>
        </authorList>
    </citation>
    <scope>NUCLEOTIDE SEQUENCE [LARGE SCALE GENOMIC DNA]</scope>
    <source>
        <strain evidence="18 19">NBRC 13918</strain>
    </source>
</reference>
<comment type="similarity">
    <text evidence="4">Belongs to the RNase E/G family.</text>
</comment>
<feature type="compositionally biased region" description="Low complexity" evidence="16">
    <location>
        <begin position="191"/>
        <end position="206"/>
    </location>
</feature>
<keyword evidence="5" id="KW-0963">Cytoplasm</keyword>
<dbReference type="NCBIfam" id="TIGR00757">
    <property type="entry name" value="RNaseEG"/>
    <property type="match status" value="1"/>
</dbReference>
<comment type="subcellular location">
    <subcellularLocation>
        <location evidence="3">Cytoplasm</location>
    </subcellularLocation>
</comment>
<gene>
    <name evidence="18" type="ORF">Plo01_58900</name>
</gene>
<dbReference type="InterPro" id="IPR019307">
    <property type="entry name" value="RNA-bd_AU-1/RNase_E/G"/>
</dbReference>
<dbReference type="GO" id="GO:0006397">
    <property type="term" value="P:mRNA processing"/>
    <property type="evidence" value="ECO:0007669"/>
    <property type="project" value="UniProtKB-KW"/>
</dbReference>
<feature type="compositionally biased region" description="Basic residues" evidence="16">
    <location>
        <begin position="935"/>
        <end position="948"/>
    </location>
</feature>
<dbReference type="GO" id="GO:0005737">
    <property type="term" value="C:cytoplasm"/>
    <property type="evidence" value="ECO:0007669"/>
    <property type="project" value="UniProtKB-SubCell"/>
</dbReference>
<dbReference type="EMBL" id="BOOH01000048">
    <property type="protein sequence ID" value="GIH79461.1"/>
    <property type="molecule type" value="Genomic_DNA"/>
</dbReference>
<dbReference type="AlphaFoldDB" id="A0A8J3RSM3"/>
<comment type="cofactor">
    <cofactor evidence="1">
        <name>Mg(2+)</name>
        <dbReference type="ChEBI" id="CHEBI:18420"/>
    </cofactor>
</comment>
<feature type="region of interest" description="Disordered" evidence="16">
    <location>
        <begin position="289"/>
        <end position="444"/>
    </location>
</feature>
<evidence type="ECO:0000256" key="7">
    <source>
        <dbReference type="ARBA" id="ARBA00022694"/>
    </source>
</evidence>
<evidence type="ECO:0000256" key="14">
    <source>
        <dbReference type="ARBA" id="ARBA00066879"/>
    </source>
</evidence>
<keyword evidence="12" id="KW-0694">RNA-binding</keyword>
<feature type="compositionally biased region" description="Low complexity" evidence="16">
    <location>
        <begin position="46"/>
        <end position="70"/>
    </location>
</feature>
<evidence type="ECO:0000256" key="6">
    <source>
        <dbReference type="ARBA" id="ARBA00022664"/>
    </source>
</evidence>
<keyword evidence="8" id="KW-0479">Metal-binding</keyword>
<keyword evidence="7" id="KW-0819">tRNA processing</keyword>
<evidence type="ECO:0000259" key="17">
    <source>
        <dbReference type="PROSITE" id="PS50126"/>
    </source>
</evidence>
<evidence type="ECO:0000256" key="15">
    <source>
        <dbReference type="ARBA" id="ARBA00072999"/>
    </source>
</evidence>
<dbReference type="GO" id="GO:0046872">
    <property type="term" value="F:metal ion binding"/>
    <property type="evidence" value="ECO:0007669"/>
    <property type="project" value="UniProtKB-KW"/>
</dbReference>
<dbReference type="SMART" id="SM00316">
    <property type="entry name" value="S1"/>
    <property type="match status" value="1"/>
</dbReference>
<keyword evidence="11" id="KW-0460">Magnesium</keyword>
<dbReference type="GO" id="GO:0003723">
    <property type="term" value="F:RNA binding"/>
    <property type="evidence" value="ECO:0007669"/>
    <property type="project" value="UniProtKB-KW"/>
</dbReference>
<comment type="catalytic activity">
    <reaction evidence="13">
        <text>Endonucleolytic cleavage of single-stranded RNA in A- and U-rich regions.</text>
        <dbReference type="EC" id="3.1.26.12"/>
    </reaction>
</comment>
<evidence type="ECO:0000313" key="19">
    <source>
        <dbReference type="Proteomes" id="UP000616724"/>
    </source>
</evidence>
<evidence type="ECO:0000256" key="16">
    <source>
        <dbReference type="SAM" id="MobiDB-lite"/>
    </source>
</evidence>
<dbReference type="InterPro" id="IPR003029">
    <property type="entry name" value="S1_domain"/>
</dbReference>
<comment type="cofactor">
    <cofactor evidence="2">
        <name>Zn(2+)</name>
        <dbReference type="ChEBI" id="CHEBI:29105"/>
    </cofactor>
</comment>
<dbReference type="FunFam" id="2.40.50.140:FF:000066">
    <property type="entry name" value="Ribonuclease E"/>
    <property type="match status" value="1"/>
</dbReference>
<dbReference type="Proteomes" id="UP000616724">
    <property type="component" value="Unassembled WGS sequence"/>
</dbReference>
<proteinExistence type="inferred from homology"/>
<dbReference type="GO" id="GO:0006364">
    <property type="term" value="P:rRNA processing"/>
    <property type="evidence" value="ECO:0007669"/>
    <property type="project" value="TreeGrafter"/>
</dbReference>
<feature type="compositionally biased region" description="Acidic residues" evidence="16">
    <location>
        <begin position="301"/>
        <end position="325"/>
    </location>
</feature>
<dbReference type="PROSITE" id="PS50126">
    <property type="entry name" value="S1"/>
    <property type="match status" value="1"/>
</dbReference>
<dbReference type="CDD" id="cd04453">
    <property type="entry name" value="S1_RNase_E"/>
    <property type="match status" value="1"/>
</dbReference>
<evidence type="ECO:0000256" key="10">
    <source>
        <dbReference type="ARBA" id="ARBA00022833"/>
    </source>
</evidence>
<keyword evidence="6" id="KW-0507">mRNA processing</keyword>
<protein>
    <recommendedName>
        <fullName evidence="15">Ribonuclease E</fullName>
        <ecNumber evidence="14">3.1.26.12</ecNumber>
    </recommendedName>
</protein>
<feature type="region of interest" description="Disordered" evidence="16">
    <location>
        <begin position="869"/>
        <end position="948"/>
    </location>
</feature>
<evidence type="ECO:0000256" key="8">
    <source>
        <dbReference type="ARBA" id="ARBA00022723"/>
    </source>
</evidence>
<evidence type="ECO:0000256" key="13">
    <source>
        <dbReference type="ARBA" id="ARBA00050524"/>
    </source>
</evidence>
<feature type="compositionally biased region" description="Basic residues" evidence="16">
    <location>
        <begin position="329"/>
        <end position="341"/>
    </location>
</feature>
<dbReference type="SUPFAM" id="SSF50249">
    <property type="entry name" value="Nucleic acid-binding proteins"/>
    <property type="match status" value="1"/>
</dbReference>
<dbReference type="InterPro" id="IPR012340">
    <property type="entry name" value="NA-bd_OB-fold"/>
</dbReference>
<keyword evidence="9" id="KW-0378">Hydrolase</keyword>
<dbReference type="InterPro" id="IPR004659">
    <property type="entry name" value="RNase_E/G"/>
</dbReference>
<feature type="compositionally biased region" description="Polar residues" evidence="16">
    <location>
        <begin position="412"/>
        <end position="424"/>
    </location>
</feature>
<feature type="compositionally biased region" description="Acidic residues" evidence="16">
    <location>
        <begin position="347"/>
        <end position="372"/>
    </location>
</feature>
<feature type="compositionally biased region" description="Basic and acidic residues" evidence="16">
    <location>
        <begin position="888"/>
        <end position="899"/>
    </location>
</feature>
<keyword evidence="19" id="KW-1185">Reference proteome</keyword>
<keyword evidence="10" id="KW-0862">Zinc</keyword>
<dbReference type="EC" id="3.1.26.12" evidence="14"/>
<dbReference type="GO" id="GO:0008033">
    <property type="term" value="P:tRNA processing"/>
    <property type="evidence" value="ECO:0007669"/>
    <property type="project" value="UniProtKB-KW"/>
</dbReference>
<accession>A0A8J3RSM3</accession>
<feature type="domain" description="S1 motif" evidence="17">
    <location>
        <begin position="499"/>
        <end position="576"/>
    </location>
</feature>
<name>A0A8J3RSM3_9ACTN</name>